<feature type="domain" description="BCS1 N-terminal" evidence="2">
    <location>
        <begin position="17"/>
        <end position="101"/>
    </location>
</feature>
<reference evidence="3" key="1">
    <citation type="submission" date="2025-02" db="EMBL/GenBank/DDBJ databases">
        <authorList>
            <consortium name="NCBI Genome Project"/>
        </authorList>
    </citation>
    <scope>NUCLEOTIDE SEQUENCE</scope>
</reference>
<feature type="region of interest" description="Disordered" evidence="1">
    <location>
        <begin position="123"/>
        <end position="144"/>
    </location>
</feature>
<feature type="region of interest" description="Disordered" evidence="1">
    <location>
        <begin position="169"/>
        <end position="191"/>
    </location>
</feature>
<accession>A0AAJ8BTS4</accession>
<evidence type="ECO:0000259" key="2">
    <source>
        <dbReference type="Pfam" id="PF08740"/>
    </source>
</evidence>
<dbReference type="KEGG" id="ang:An01g02750"/>
<evidence type="ECO:0000313" key="3">
    <source>
        <dbReference type="RefSeq" id="XP_059603134.1"/>
    </source>
</evidence>
<gene>
    <name evidence="3" type="ORF">An01g02750</name>
</gene>
<organism evidence="3">
    <name type="scientific">Aspergillus niger</name>
    <dbReference type="NCBI Taxonomy" id="5061"/>
    <lineage>
        <taxon>Eukaryota</taxon>
        <taxon>Fungi</taxon>
        <taxon>Dikarya</taxon>
        <taxon>Ascomycota</taxon>
        <taxon>Pezizomycotina</taxon>
        <taxon>Eurotiomycetes</taxon>
        <taxon>Eurotiomycetidae</taxon>
        <taxon>Eurotiales</taxon>
        <taxon>Aspergillaceae</taxon>
        <taxon>Aspergillus</taxon>
        <taxon>Aspergillus subgen. Circumdati</taxon>
    </lineage>
</organism>
<name>A0AAJ8BTS4_ASPNG</name>
<feature type="compositionally biased region" description="Basic and acidic residues" evidence="1">
    <location>
        <begin position="131"/>
        <end position="143"/>
    </location>
</feature>
<evidence type="ECO:0000256" key="1">
    <source>
        <dbReference type="SAM" id="MobiDB-lite"/>
    </source>
</evidence>
<sequence length="191" mass="22316">MFVRIDLLCQESDVLFLFRFNHTPSSLNHSSPWMHVEDNTHLTLQCLSLSLSPLKAFLKEVRTYPRKVSESTISIYRTQSTPRDIHWMPVATRLPRDISTIILNENKKQKILQDITEYLHPQGRQRWRSRRSGEAEDRRREGETAGACGRGFLLQYKREPEKACENVAGWVEEDLGVDDEQTTNTEEDRDK</sequence>
<protein>
    <recommendedName>
        <fullName evidence="2">BCS1 N-terminal domain-containing protein</fullName>
    </recommendedName>
</protein>
<dbReference type="AlphaFoldDB" id="A0AAJ8BTS4"/>
<reference evidence="3" key="2">
    <citation type="submission" date="2025-08" db="UniProtKB">
        <authorList>
            <consortium name="RefSeq"/>
        </authorList>
    </citation>
    <scope>IDENTIFICATION</scope>
</reference>
<dbReference type="Pfam" id="PF08740">
    <property type="entry name" value="BCS1_N"/>
    <property type="match status" value="1"/>
</dbReference>
<dbReference type="InterPro" id="IPR014851">
    <property type="entry name" value="BCS1_N"/>
</dbReference>
<dbReference type="GeneID" id="84589878"/>
<proteinExistence type="predicted"/>
<dbReference type="VEuPathDB" id="FungiDB:An01g02750"/>
<feature type="compositionally biased region" description="Acidic residues" evidence="1">
    <location>
        <begin position="171"/>
        <end position="185"/>
    </location>
</feature>
<dbReference type="RefSeq" id="XP_059603134.1">
    <property type="nucleotide sequence ID" value="XM_059746615.1"/>
</dbReference>